<feature type="region of interest" description="Disordered" evidence="1">
    <location>
        <begin position="303"/>
        <end position="338"/>
    </location>
</feature>
<dbReference type="InterPro" id="IPR022174">
    <property type="entry name" value="NCOA4_N"/>
</dbReference>
<dbReference type="PANTHER" id="PTHR17085:SF3">
    <property type="entry name" value="NUCLEAR RECEPTOR COACTIVATOR 4"/>
    <property type="match status" value="1"/>
</dbReference>
<feature type="compositionally biased region" description="Basic and acidic residues" evidence="1">
    <location>
        <begin position="558"/>
        <end position="570"/>
    </location>
</feature>
<protein>
    <recommendedName>
        <fullName evidence="2">Nuclear receptor coactivator 4 N-terminal domain-containing protein</fullName>
    </recommendedName>
</protein>
<evidence type="ECO:0000259" key="2">
    <source>
        <dbReference type="Pfam" id="PF12489"/>
    </source>
</evidence>
<dbReference type="Proteomes" id="UP001046870">
    <property type="component" value="Chromosome 16"/>
</dbReference>
<dbReference type="InterPro" id="IPR039947">
    <property type="entry name" value="NCoA-4"/>
</dbReference>
<gene>
    <name evidence="3" type="ORF">MATL_G00186740</name>
</gene>
<accession>A0A9D3PPL0</accession>
<evidence type="ECO:0000256" key="1">
    <source>
        <dbReference type="SAM" id="MobiDB-lite"/>
    </source>
</evidence>
<feature type="region of interest" description="Disordered" evidence="1">
    <location>
        <begin position="549"/>
        <end position="570"/>
    </location>
</feature>
<evidence type="ECO:0000313" key="3">
    <source>
        <dbReference type="EMBL" id="KAG7462623.1"/>
    </source>
</evidence>
<dbReference type="GO" id="GO:0009725">
    <property type="term" value="P:response to hormone"/>
    <property type="evidence" value="ECO:0007669"/>
    <property type="project" value="TreeGrafter"/>
</dbReference>
<name>A0A9D3PPL0_MEGAT</name>
<feature type="domain" description="Nuclear receptor coactivator 4 N-terminal" evidence="2">
    <location>
        <begin position="27"/>
        <end position="151"/>
    </location>
</feature>
<keyword evidence="4" id="KW-1185">Reference proteome</keyword>
<dbReference type="Pfam" id="PF12489">
    <property type="entry name" value="ARA70"/>
    <property type="match status" value="2"/>
</dbReference>
<dbReference type="GO" id="GO:0006879">
    <property type="term" value="P:intracellular iron ion homeostasis"/>
    <property type="evidence" value="ECO:0007669"/>
    <property type="project" value="InterPro"/>
</dbReference>
<dbReference type="EMBL" id="JAFDVH010000016">
    <property type="protein sequence ID" value="KAG7462623.1"/>
    <property type="molecule type" value="Genomic_DNA"/>
</dbReference>
<feature type="region of interest" description="Disordered" evidence="1">
    <location>
        <begin position="449"/>
        <end position="476"/>
    </location>
</feature>
<dbReference type="PANTHER" id="PTHR17085">
    <property type="entry name" value="NUCLEAR RECEPTOR COACTIVATOR 4"/>
    <property type="match status" value="1"/>
</dbReference>
<organism evidence="3 4">
    <name type="scientific">Megalops atlanticus</name>
    <name type="common">Tarpon</name>
    <name type="synonym">Clupea gigantea</name>
    <dbReference type="NCBI Taxonomy" id="7932"/>
    <lineage>
        <taxon>Eukaryota</taxon>
        <taxon>Metazoa</taxon>
        <taxon>Chordata</taxon>
        <taxon>Craniata</taxon>
        <taxon>Vertebrata</taxon>
        <taxon>Euteleostomi</taxon>
        <taxon>Actinopterygii</taxon>
        <taxon>Neopterygii</taxon>
        <taxon>Teleostei</taxon>
        <taxon>Elopiformes</taxon>
        <taxon>Megalopidae</taxon>
        <taxon>Megalops</taxon>
    </lineage>
</organism>
<feature type="region of interest" description="Disordered" evidence="1">
    <location>
        <begin position="495"/>
        <end position="518"/>
    </location>
</feature>
<dbReference type="OrthoDB" id="6334544at2759"/>
<dbReference type="GO" id="GO:0003713">
    <property type="term" value="F:transcription coactivator activity"/>
    <property type="evidence" value="ECO:0007669"/>
    <property type="project" value="InterPro"/>
</dbReference>
<comment type="caution">
    <text evidence="3">The sequence shown here is derived from an EMBL/GenBank/DDBJ whole genome shotgun (WGS) entry which is preliminary data.</text>
</comment>
<dbReference type="AlphaFoldDB" id="A0A9D3PPL0"/>
<evidence type="ECO:0000313" key="4">
    <source>
        <dbReference type="Proteomes" id="UP001046870"/>
    </source>
</evidence>
<reference evidence="3" key="1">
    <citation type="submission" date="2021-01" db="EMBL/GenBank/DDBJ databases">
        <authorList>
            <person name="Zahm M."/>
            <person name="Roques C."/>
            <person name="Cabau C."/>
            <person name="Klopp C."/>
            <person name="Donnadieu C."/>
            <person name="Jouanno E."/>
            <person name="Lampietro C."/>
            <person name="Louis A."/>
            <person name="Herpin A."/>
            <person name="Echchiki A."/>
            <person name="Berthelot C."/>
            <person name="Parey E."/>
            <person name="Roest-Crollius H."/>
            <person name="Braasch I."/>
            <person name="Postlethwait J."/>
            <person name="Bobe J."/>
            <person name="Montfort J."/>
            <person name="Bouchez O."/>
            <person name="Begum T."/>
            <person name="Mejri S."/>
            <person name="Adams A."/>
            <person name="Chen W.-J."/>
            <person name="Guiguen Y."/>
        </authorList>
    </citation>
    <scope>NUCLEOTIDE SEQUENCE</scope>
    <source>
        <strain evidence="3">YG-15Mar2019-1</strain>
        <tissue evidence="3">Brain</tissue>
    </source>
</reference>
<sequence>MTSKSKSPQNGTRMSPAEDCEKAVLRQCMQARSQLETAIAGVTRAEATLRDNSREVKSQLHSCISRHLEFLRSREVWLLEQIDIVQQLKEEALQQQLQQLQWLRGQFDILIHQLENSNSHDLANQLTSCLEKLSTLNLKPEETPEMSFQADVLSLRQAITSFGTITTQQMDTTPSTLKSTSFDRPWLQQSCPLAAKKQRVEPECGTPLADWLLGSCPVSSGPIVYQSSKNPQDWLVTSVERTQATRPLVPFDFHKAWGQLKDLEAWLVKEKAPARERTMSTASTSSTFSIEKIDESEFNLAMEDEEEQGEEEAEVSDWLVTPRPATGEKGDAPESGLSDADKWKQVFRPFLEGFSSSDWLPNSDCGSCCATRTTAVEIENLGNLKCLKQSPPASPVAPTPAATEAWLLQALPVHVEQVCKANEPCSSFSDCVCDDNCGKEALSSWLLKKEGRDKNGVPTDKNGVPADRKGKASPTQQQKVEAILEAWLHPSRAGLASPSSLSAWVSPASRGEEKASREEHSCQFKSAPSENPFHGPLQTEEWVLPLKKHSPGPSETQCHADTKTASDTEEDKWLMRKRAQVQERYGLPTVCDLFACMKLGGDKEKWLHSAPIQM</sequence>
<feature type="domain" description="Nuclear receptor coactivator 4 N-terminal" evidence="2">
    <location>
        <begin position="206"/>
        <end position="329"/>
    </location>
</feature>
<proteinExistence type="predicted"/>
<feature type="compositionally biased region" description="Acidic residues" evidence="1">
    <location>
        <begin position="303"/>
        <end position="315"/>
    </location>
</feature>